<organism evidence="3">
    <name type="scientific">viral metagenome</name>
    <dbReference type="NCBI Taxonomy" id="1070528"/>
    <lineage>
        <taxon>unclassified sequences</taxon>
        <taxon>metagenomes</taxon>
        <taxon>organismal metagenomes</taxon>
    </lineage>
</organism>
<feature type="coiled-coil region" evidence="1">
    <location>
        <begin position="274"/>
        <end position="341"/>
    </location>
</feature>
<dbReference type="InterPro" id="IPR029044">
    <property type="entry name" value="Nucleotide-diphossugar_trans"/>
</dbReference>
<protein>
    <recommendedName>
        <fullName evidence="2">Glycosyltransferase 2-like domain-containing protein</fullName>
    </recommendedName>
</protein>
<dbReference type="SUPFAM" id="SSF53448">
    <property type="entry name" value="Nucleotide-diphospho-sugar transferases"/>
    <property type="match status" value="1"/>
</dbReference>
<feature type="domain" description="Glycosyltransferase 2-like" evidence="2">
    <location>
        <begin position="28"/>
        <end position="144"/>
    </location>
</feature>
<accession>A0A6C0B083</accession>
<evidence type="ECO:0000259" key="2">
    <source>
        <dbReference type="Pfam" id="PF00535"/>
    </source>
</evidence>
<evidence type="ECO:0000256" key="1">
    <source>
        <dbReference type="SAM" id="Coils"/>
    </source>
</evidence>
<dbReference type="EMBL" id="MN739046">
    <property type="protein sequence ID" value="QHS85647.1"/>
    <property type="molecule type" value="Genomic_DNA"/>
</dbReference>
<dbReference type="PANTHER" id="PTHR22916">
    <property type="entry name" value="GLYCOSYLTRANSFERASE"/>
    <property type="match status" value="1"/>
</dbReference>
<dbReference type="Pfam" id="PF00535">
    <property type="entry name" value="Glycos_transf_2"/>
    <property type="match status" value="1"/>
</dbReference>
<reference evidence="3" key="1">
    <citation type="journal article" date="2020" name="Nature">
        <title>Giant virus diversity and host interactions through global metagenomics.</title>
        <authorList>
            <person name="Schulz F."/>
            <person name="Roux S."/>
            <person name="Paez-Espino D."/>
            <person name="Jungbluth S."/>
            <person name="Walsh D.A."/>
            <person name="Denef V.J."/>
            <person name="McMahon K.D."/>
            <person name="Konstantinidis K.T."/>
            <person name="Eloe-Fadrosh E.A."/>
            <person name="Kyrpides N.C."/>
            <person name="Woyke T."/>
        </authorList>
    </citation>
    <scope>NUCLEOTIDE SEQUENCE</scope>
    <source>
        <strain evidence="3">GVMAG-M-3300009182-78</strain>
    </source>
</reference>
<dbReference type="AlphaFoldDB" id="A0A6C0B083"/>
<evidence type="ECO:0000313" key="3">
    <source>
        <dbReference type="EMBL" id="QHS85647.1"/>
    </source>
</evidence>
<keyword evidence="1" id="KW-0175">Coiled coil</keyword>
<sequence>MATPKLTKKMKESNKNIYKNKHEFPFVSICTPTFNRRPFISTMIQCFEHQTYPKDRMEWIIIDDGTDKIEKLVTHIPQVKYFGYEKKMTLGQKRNLMHEKTKGDIIIYMDDDDYYPIERVSHAVEMLKKNPSALCAGSSEMHIYFKHIQKMVQFGPYGPNHATAATFAFRRELLKQTRYEETASLAEERHFLKGYTIPFVQLDSTKTILVFSHNHNTFDKKTLLNNPNQYVKDSVKTIDDFIKEPAIKEFFMDTIDTLLELYEPGRPEHKPDVLKQLEKITEERKKQIQQQQQMQSNPTLMAYQQKLQEQTVLIKNLSEENTELKSKNEYLENKMKEIIQKSIQEKMREKMPEK</sequence>
<dbReference type="Gene3D" id="3.90.550.10">
    <property type="entry name" value="Spore Coat Polysaccharide Biosynthesis Protein SpsA, Chain A"/>
    <property type="match status" value="1"/>
</dbReference>
<dbReference type="PANTHER" id="PTHR22916:SF71">
    <property type="entry name" value="GLYCOSYL TRANSFERASE"/>
    <property type="match status" value="1"/>
</dbReference>
<dbReference type="InterPro" id="IPR001173">
    <property type="entry name" value="Glyco_trans_2-like"/>
</dbReference>
<proteinExistence type="predicted"/>
<name>A0A6C0B083_9ZZZZ</name>